<comment type="similarity">
    <text evidence="2">Belongs to the pectinesterase family.</text>
</comment>
<dbReference type="PANTHER" id="PTHR31321">
    <property type="entry name" value="ACYL-COA THIOESTER HYDROLASE YBHC-RELATED"/>
    <property type="match status" value="1"/>
</dbReference>
<dbReference type="InterPro" id="IPR033131">
    <property type="entry name" value="Pectinesterase_Asp_AS"/>
</dbReference>
<evidence type="ECO:0000313" key="11">
    <source>
        <dbReference type="Proteomes" id="UP001140453"/>
    </source>
</evidence>
<keyword evidence="5 8" id="KW-0063">Aspartyl esterase</keyword>
<evidence type="ECO:0000313" key="10">
    <source>
        <dbReference type="EMBL" id="KAJ4391189.1"/>
    </source>
</evidence>
<evidence type="ECO:0000256" key="7">
    <source>
        <dbReference type="PROSITE-ProRule" id="PRU10040"/>
    </source>
</evidence>
<comment type="pathway">
    <text evidence="1 8">Glycan metabolism; pectin degradation; 2-dehydro-3-deoxy-D-gluconate from pectin: step 1/5.</text>
</comment>
<dbReference type="Pfam" id="PF01095">
    <property type="entry name" value="Pectinesterase"/>
    <property type="match status" value="1"/>
</dbReference>
<evidence type="ECO:0000256" key="6">
    <source>
        <dbReference type="ARBA" id="ARBA00047928"/>
    </source>
</evidence>
<dbReference type="EC" id="3.1.1.11" evidence="3 8"/>
<evidence type="ECO:0000256" key="3">
    <source>
        <dbReference type="ARBA" id="ARBA00013229"/>
    </source>
</evidence>
<dbReference type="PROSITE" id="PS00503">
    <property type="entry name" value="PECTINESTERASE_2"/>
    <property type="match status" value="1"/>
</dbReference>
<keyword evidence="4 8" id="KW-0378">Hydrolase</keyword>
<dbReference type="GO" id="GO:0042545">
    <property type="term" value="P:cell wall modification"/>
    <property type="evidence" value="ECO:0007669"/>
    <property type="project" value="UniProtKB-UniRule"/>
</dbReference>
<reference evidence="10" key="1">
    <citation type="submission" date="2022-10" db="EMBL/GenBank/DDBJ databases">
        <title>Tapping the CABI collections for fungal endophytes: first genome assemblies for Collariella, Neodidymelliopsis, Ascochyta clinopodiicola, Didymella pomorum, Didymosphaeria variabile, Neocosmospora piperis and Neocucurbitaria cava.</title>
        <authorList>
            <person name="Hill R."/>
        </authorList>
    </citation>
    <scope>NUCLEOTIDE SEQUENCE</scope>
    <source>
        <strain evidence="10">IMI 355082</strain>
    </source>
</reference>
<evidence type="ECO:0000256" key="8">
    <source>
        <dbReference type="RuleBase" id="RU000589"/>
    </source>
</evidence>
<dbReference type="InterPro" id="IPR000070">
    <property type="entry name" value="Pectinesterase_cat"/>
</dbReference>
<evidence type="ECO:0000256" key="4">
    <source>
        <dbReference type="ARBA" id="ARBA00022801"/>
    </source>
</evidence>
<comment type="subcellular location">
    <subcellularLocation>
        <location evidence="8">Secreted</location>
    </subcellularLocation>
</comment>
<feature type="active site" evidence="7">
    <location>
        <position position="145"/>
    </location>
</feature>
<evidence type="ECO:0000256" key="1">
    <source>
        <dbReference type="ARBA" id="ARBA00005184"/>
    </source>
</evidence>
<comment type="function">
    <text evidence="8">Involved in maceration and soft-rotting of plant tissue.</text>
</comment>
<proteinExistence type="inferred from homology"/>
<dbReference type="GO" id="GO:0045490">
    <property type="term" value="P:pectin catabolic process"/>
    <property type="evidence" value="ECO:0007669"/>
    <property type="project" value="UniProtKB-UniRule"/>
</dbReference>
<dbReference type="GO" id="GO:0030599">
    <property type="term" value="F:pectinesterase activity"/>
    <property type="evidence" value="ECO:0007669"/>
    <property type="project" value="UniProtKB-UniRule"/>
</dbReference>
<dbReference type="Gene3D" id="2.160.20.10">
    <property type="entry name" value="Single-stranded right-handed beta-helix, Pectin lyase-like"/>
    <property type="match status" value="1"/>
</dbReference>
<dbReference type="PANTHER" id="PTHR31321:SF57">
    <property type="entry name" value="PECTINESTERASE 53-RELATED"/>
    <property type="match status" value="1"/>
</dbReference>
<protein>
    <recommendedName>
        <fullName evidence="3 8">Pectinesterase</fullName>
        <ecNumber evidence="3 8">3.1.1.11</ecNumber>
    </recommendedName>
</protein>
<dbReference type="SUPFAM" id="SSF51126">
    <property type="entry name" value="Pectin lyase-like"/>
    <property type="match status" value="1"/>
</dbReference>
<accession>A0A9W9CXH1</accession>
<comment type="caution">
    <text evidence="10">The sequence shown here is derived from an EMBL/GenBank/DDBJ whole genome shotgun (WGS) entry which is preliminary data.</text>
</comment>
<dbReference type="InterPro" id="IPR012334">
    <property type="entry name" value="Pectin_lyas_fold"/>
</dbReference>
<gene>
    <name evidence="10" type="ORF">N0V93_004806</name>
</gene>
<evidence type="ECO:0000256" key="2">
    <source>
        <dbReference type="ARBA" id="ARBA00008891"/>
    </source>
</evidence>
<dbReference type="GO" id="GO:0005576">
    <property type="term" value="C:extracellular region"/>
    <property type="evidence" value="ECO:0007669"/>
    <property type="project" value="UniProtKB-SubCell"/>
</dbReference>
<keyword evidence="8" id="KW-0964">Secreted</keyword>
<comment type="catalytic activity">
    <reaction evidence="6 8">
        <text>[(1-&gt;4)-alpha-D-galacturonosyl methyl ester](n) + n H2O = [(1-&gt;4)-alpha-D-galacturonosyl](n) + n methanol + n H(+)</text>
        <dbReference type="Rhea" id="RHEA:22380"/>
        <dbReference type="Rhea" id="RHEA-COMP:14570"/>
        <dbReference type="Rhea" id="RHEA-COMP:14573"/>
        <dbReference type="ChEBI" id="CHEBI:15377"/>
        <dbReference type="ChEBI" id="CHEBI:15378"/>
        <dbReference type="ChEBI" id="CHEBI:17790"/>
        <dbReference type="ChEBI" id="CHEBI:140522"/>
        <dbReference type="ChEBI" id="CHEBI:140523"/>
        <dbReference type="EC" id="3.1.1.11"/>
    </reaction>
</comment>
<dbReference type="Proteomes" id="UP001140453">
    <property type="component" value="Unassembled WGS sequence"/>
</dbReference>
<keyword evidence="8" id="KW-0961">Cell wall biogenesis/degradation</keyword>
<keyword evidence="11" id="KW-1185">Reference proteome</keyword>
<organism evidence="10 11">
    <name type="scientific">Gnomoniopsis smithogilvyi</name>
    <dbReference type="NCBI Taxonomy" id="1191159"/>
    <lineage>
        <taxon>Eukaryota</taxon>
        <taxon>Fungi</taxon>
        <taxon>Dikarya</taxon>
        <taxon>Ascomycota</taxon>
        <taxon>Pezizomycotina</taxon>
        <taxon>Sordariomycetes</taxon>
        <taxon>Sordariomycetidae</taxon>
        <taxon>Diaporthales</taxon>
        <taxon>Gnomoniaceae</taxon>
        <taxon>Gnomoniopsis</taxon>
    </lineage>
</organism>
<sequence>MNDAVAALGSGSSSTSACIFVYAGTYTVGSDQIYINYAGNLTLYGQTANTGSYTDNVVTFQRSMTSTAAGNLDGSAVLNVVSANFRAYNMNFKNTYGAGTQAVAVTANGNQQGYYGVGFYGYQDTLYAKGGAQYYSNCYIEGAVDYIFGGAAAWFGECTIASNGGGAITANSRQTDDTTWYVIDHSTITAASGYSLSGDVYLGRPWRALARVIFQNSVLTDVVAAAGWTTLAADATPIFEEYDNSGAGSSTSARVYETVATAAVTKDQLWGSSGWESWIDTSY</sequence>
<dbReference type="AlphaFoldDB" id="A0A9W9CXH1"/>
<dbReference type="EMBL" id="JAPEVB010000003">
    <property type="protein sequence ID" value="KAJ4391189.1"/>
    <property type="molecule type" value="Genomic_DNA"/>
</dbReference>
<evidence type="ECO:0000256" key="5">
    <source>
        <dbReference type="ARBA" id="ARBA00023085"/>
    </source>
</evidence>
<dbReference type="InterPro" id="IPR011050">
    <property type="entry name" value="Pectin_lyase_fold/virulence"/>
</dbReference>
<feature type="domain" description="Pectinesterase catalytic" evidence="9">
    <location>
        <begin position="2"/>
        <end position="256"/>
    </location>
</feature>
<dbReference type="OrthoDB" id="2019149at2759"/>
<evidence type="ECO:0000259" key="9">
    <source>
        <dbReference type="Pfam" id="PF01095"/>
    </source>
</evidence>
<name>A0A9W9CXH1_9PEZI</name>